<dbReference type="EMBL" id="JAADYS010000157">
    <property type="protein sequence ID" value="KAF4471863.1"/>
    <property type="molecule type" value="Genomic_DNA"/>
</dbReference>
<dbReference type="AlphaFoldDB" id="A0A8H4PGH6"/>
<organism evidence="2 3">
    <name type="scientific">Fusarium albosuccineum</name>
    <dbReference type="NCBI Taxonomy" id="1237068"/>
    <lineage>
        <taxon>Eukaryota</taxon>
        <taxon>Fungi</taxon>
        <taxon>Dikarya</taxon>
        <taxon>Ascomycota</taxon>
        <taxon>Pezizomycotina</taxon>
        <taxon>Sordariomycetes</taxon>
        <taxon>Hypocreomycetidae</taxon>
        <taxon>Hypocreales</taxon>
        <taxon>Nectriaceae</taxon>
        <taxon>Fusarium</taxon>
        <taxon>Fusarium decemcellulare species complex</taxon>
    </lineage>
</organism>
<feature type="region of interest" description="Disordered" evidence="1">
    <location>
        <begin position="1"/>
        <end position="36"/>
    </location>
</feature>
<name>A0A8H4PGH6_9HYPO</name>
<feature type="region of interest" description="Disordered" evidence="1">
    <location>
        <begin position="172"/>
        <end position="192"/>
    </location>
</feature>
<sequence>MPTTRSQARTAASTHDRRIAKRHHRTTSILRPSSGRRRSELPYATLYAVVSEPTQGNRYLWSFAVFDERPIIWHTYEAKQDTPGGQWRLNIHQYDPRLAPNYLASAVLTRIPTEWVEMVDEICRAIPVPNPEAGLQYYSENYIEDVCQTLLNRGIIEVSEFQNMSYGLGNYSGAQEQDVGSENREALPSIED</sequence>
<reference evidence="2 3" key="1">
    <citation type="submission" date="2020-01" db="EMBL/GenBank/DDBJ databases">
        <title>Identification and distribution of gene clusters putatively required for synthesis of sphingolipid metabolism inhibitors in phylogenetically diverse species of the filamentous fungus Fusarium.</title>
        <authorList>
            <person name="Kim H.-S."/>
            <person name="Busman M."/>
            <person name="Brown D.W."/>
            <person name="Divon H."/>
            <person name="Uhlig S."/>
            <person name="Proctor R.H."/>
        </authorList>
    </citation>
    <scope>NUCLEOTIDE SEQUENCE [LARGE SCALE GENOMIC DNA]</scope>
    <source>
        <strain evidence="2 3">NRRL 20459</strain>
    </source>
</reference>
<evidence type="ECO:0000313" key="2">
    <source>
        <dbReference type="EMBL" id="KAF4471863.1"/>
    </source>
</evidence>
<evidence type="ECO:0000313" key="3">
    <source>
        <dbReference type="Proteomes" id="UP000554235"/>
    </source>
</evidence>
<keyword evidence="3" id="KW-1185">Reference proteome</keyword>
<dbReference type="Proteomes" id="UP000554235">
    <property type="component" value="Unassembled WGS sequence"/>
</dbReference>
<evidence type="ECO:0000256" key="1">
    <source>
        <dbReference type="SAM" id="MobiDB-lite"/>
    </source>
</evidence>
<protein>
    <submittedName>
        <fullName evidence="2">Uncharacterized protein</fullName>
    </submittedName>
</protein>
<comment type="caution">
    <text evidence="2">The sequence shown here is derived from an EMBL/GenBank/DDBJ whole genome shotgun (WGS) entry which is preliminary data.</text>
</comment>
<accession>A0A8H4PGH6</accession>
<proteinExistence type="predicted"/>
<feature type="compositionally biased region" description="Low complexity" evidence="1">
    <location>
        <begin position="1"/>
        <end position="13"/>
    </location>
</feature>
<gene>
    <name evidence="2" type="ORF">FALBO_1229</name>
</gene>